<dbReference type="InterPro" id="IPR020103">
    <property type="entry name" value="PsdUridine_synth_cat_dom_sf"/>
</dbReference>
<dbReference type="GO" id="GO:0003723">
    <property type="term" value="F:RNA binding"/>
    <property type="evidence" value="ECO:0007669"/>
    <property type="project" value="InterPro"/>
</dbReference>
<dbReference type="AlphaFoldDB" id="A0A1Y1QDV1"/>
<comment type="function">
    <text evidence="4">Formation of pseudouridine at positions 38, 39 and 40 in the anticodon stem and loop of transfer RNAs.</text>
</comment>
<dbReference type="HAMAP" id="MF_00171">
    <property type="entry name" value="TruA"/>
    <property type="match status" value="1"/>
</dbReference>
<evidence type="ECO:0000313" key="9">
    <source>
        <dbReference type="EMBL" id="OQX03392.1"/>
    </source>
</evidence>
<dbReference type="CDD" id="cd02570">
    <property type="entry name" value="PseudoU_synth_EcTruA"/>
    <property type="match status" value="1"/>
</dbReference>
<evidence type="ECO:0000256" key="2">
    <source>
        <dbReference type="ARBA" id="ARBA00022694"/>
    </source>
</evidence>
<comment type="similarity">
    <text evidence="1 4 7">Belongs to the tRNA pseudouridine synthase TruA family.</text>
</comment>
<dbReference type="Proteomes" id="UP000192491">
    <property type="component" value="Unassembled WGS sequence"/>
</dbReference>
<comment type="caution">
    <text evidence="9">The sequence shown here is derived from an EMBL/GenBank/DDBJ whole genome shotgun (WGS) entry which is preliminary data.</text>
</comment>
<evidence type="ECO:0000256" key="6">
    <source>
        <dbReference type="PIRSR" id="PIRSR001430-2"/>
    </source>
</evidence>
<dbReference type="EC" id="5.4.99.12" evidence="4"/>
<dbReference type="GO" id="GO:0160147">
    <property type="term" value="F:tRNA pseudouridine(38-40) synthase activity"/>
    <property type="evidence" value="ECO:0007669"/>
    <property type="project" value="UniProtKB-EC"/>
</dbReference>
<organism evidence="9 10">
    <name type="scientific">Thiothrix lacustris</name>
    <dbReference type="NCBI Taxonomy" id="525917"/>
    <lineage>
        <taxon>Bacteria</taxon>
        <taxon>Pseudomonadati</taxon>
        <taxon>Pseudomonadota</taxon>
        <taxon>Gammaproteobacteria</taxon>
        <taxon>Thiotrichales</taxon>
        <taxon>Thiotrichaceae</taxon>
        <taxon>Thiothrix</taxon>
    </lineage>
</organism>
<dbReference type="PANTHER" id="PTHR11142:SF0">
    <property type="entry name" value="TRNA PSEUDOURIDINE SYNTHASE-LIKE 1"/>
    <property type="match status" value="1"/>
</dbReference>
<dbReference type="InterPro" id="IPR020094">
    <property type="entry name" value="TruA/RsuA/RluB/E/F_N"/>
</dbReference>
<sequence>MKFAACIEYDGTPFYGWQRLSHGSTVQAHVEQALSQVAAEPISVVCAGRTDSGVHGVGQVIHFETTASRPERGWLFGTNAHLPDAIAMRWIQSVSDDFHARFSARFRRYRYIILNRAARPAILQGRVYWQYAPLDADAMHQAAQALIGEYDFSSFRAAGCQARHAVREIMEVRVSREQDFIHVDIVANAFLHHMVRNIVGSLLKVGAAERPVTWIATLLAQRDRTLAGMTAPAAGLYFVYVDYPAHFGLPTTYTLPAYQS</sequence>
<dbReference type="SUPFAM" id="SSF55120">
    <property type="entry name" value="Pseudouridine synthase"/>
    <property type="match status" value="1"/>
</dbReference>
<dbReference type="FunFam" id="3.30.70.580:FF:000001">
    <property type="entry name" value="tRNA pseudouridine synthase A"/>
    <property type="match status" value="1"/>
</dbReference>
<feature type="active site" description="Nucleophile" evidence="4 5">
    <location>
        <position position="51"/>
    </location>
</feature>
<dbReference type="InterPro" id="IPR001406">
    <property type="entry name" value="PsdUridine_synth_TruA"/>
</dbReference>
<dbReference type="Gene3D" id="3.30.70.580">
    <property type="entry name" value="Pseudouridine synthase I, catalytic domain, N-terminal subdomain"/>
    <property type="match status" value="1"/>
</dbReference>
<protein>
    <recommendedName>
        <fullName evidence="4">tRNA pseudouridine synthase A</fullName>
        <ecNumber evidence="4">5.4.99.12</ecNumber>
    </recommendedName>
    <alternativeName>
        <fullName evidence="4">tRNA pseudouridine(38-40) synthase</fullName>
    </alternativeName>
    <alternativeName>
        <fullName evidence="4">tRNA pseudouridylate synthase I</fullName>
    </alternativeName>
    <alternativeName>
        <fullName evidence="4">tRNA-uridine isomerase I</fullName>
    </alternativeName>
</protein>
<name>A0A1Y1QDV1_9GAMM</name>
<evidence type="ECO:0000256" key="3">
    <source>
        <dbReference type="ARBA" id="ARBA00023235"/>
    </source>
</evidence>
<accession>A0A1Y1QDV1</accession>
<feature type="domain" description="Pseudouridine synthase I TruA alpha/beta" evidence="8">
    <location>
        <begin position="142"/>
        <end position="244"/>
    </location>
</feature>
<dbReference type="NCBIfam" id="TIGR00071">
    <property type="entry name" value="hisT_truA"/>
    <property type="match status" value="1"/>
</dbReference>
<comment type="caution">
    <text evidence="4">Lacks conserved residue(s) required for the propagation of feature annotation.</text>
</comment>
<evidence type="ECO:0000256" key="1">
    <source>
        <dbReference type="ARBA" id="ARBA00009375"/>
    </source>
</evidence>
<dbReference type="InterPro" id="IPR020095">
    <property type="entry name" value="PsdUridine_synth_TruA_C"/>
</dbReference>
<comment type="subunit">
    <text evidence="4">Homodimer.</text>
</comment>
<evidence type="ECO:0000256" key="7">
    <source>
        <dbReference type="RuleBase" id="RU003792"/>
    </source>
</evidence>
<proteinExistence type="inferred from homology"/>
<evidence type="ECO:0000256" key="4">
    <source>
        <dbReference type="HAMAP-Rule" id="MF_00171"/>
    </source>
</evidence>
<dbReference type="EMBL" id="MTEJ01000410">
    <property type="protein sequence ID" value="OQX03392.1"/>
    <property type="molecule type" value="Genomic_DNA"/>
</dbReference>
<dbReference type="Pfam" id="PF01416">
    <property type="entry name" value="PseudoU_synth_1"/>
    <property type="match status" value="2"/>
</dbReference>
<reference evidence="9 10" key="1">
    <citation type="submission" date="2017-01" db="EMBL/GenBank/DDBJ databases">
        <title>Novel large sulfur bacteria in the metagenomes of groundwater-fed chemosynthetic microbial mats in the Lake Huron basin.</title>
        <authorList>
            <person name="Sharrar A.M."/>
            <person name="Flood B.E."/>
            <person name="Bailey J.V."/>
            <person name="Jones D.S."/>
            <person name="Biddanda B."/>
            <person name="Ruberg S.A."/>
            <person name="Marcus D.N."/>
            <person name="Dick G.J."/>
        </authorList>
    </citation>
    <scope>NUCLEOTIDE SEQUENCE [LARGE SCALE GENOMIC DNA]</scope>
    <source>
        <strain evidence="9">A8</strain>
    </source>
</reference>
<gene>
    <name evidence="4" type="primary">truA</name>
    <name evidence="9" type="ORF">BWK73_39665</name>
</gene>
<feature type="domain" description="Pseudouridine synthase I TruA alpha/beta" evidence="8">
    <location>
        <begin position="5"/>
        <end position="102"/>
    </location>
</feature>
<dbReference type="PANTHER" id="PTHR11142">
    <property type="entry name" value="PSEUDOURIDYLATE SYNTHASE"/>
    <property type="match status" value="1"/>
</dbReference>
<dbReference type="GO" id="GO:0031119">
    <property type="term" value="P:tRNA pseudouridine synthesis"/>
    <property type="evidence" value="ECO:0007669"/>
    <property type="project" value="UniProtKB-UniRule"/>
</dbReference>
<dbReference type="PIRSF" id="PIRSF001430">
    <property type="entry name" value="tRNA_psdUrid_synth"/>
    <property type="match status" value="1"/>
</dbReference>
<dbReference type="InterPro" id="IPR020097">
    <property type="entry name" value="PsdUridine_synth_TruA_a/b_dom"/>
</dbReference>
<dbReference type="Gene3D" id="3.30.70.660">
    <property type="entry name" value="Pseudouridine synthase I, catalytic domain, C-terminal subdomain"/>
    <property type="match status" value="1"/>
</dbReference>
<evidence type="ECO:0000313" key="10">
    <source>
        <dbReference type="Proteomes" id="UP000192491"/>
    </source>
</evidence>
<evidence type="ECO:0000259" key="8">
    <source>
        <dbReference type="Pfam" id="PF01416"/>
    </source>
</evidence>
<evidence type="ECO:0000256" key="5">
    <source>
        <dbReference type="PIRSR" id="PIRSR001430-1"/>
    </source>
</evidence>
<feature type="binding site" evidence="4 6">
    <location>
        <position position="109"/>
    </location>
    <ligand>
        <name>substrate</name>
    </ligand>
</feature>
<keyword evidence="2 4" id="KW-0819">tRNA processing</keyword>
<keyword evidence="3 4" id="KW-0413">Isomerase</keyword>
<comment type="catalytic activity">
    <reaction evidence="4 7">
        <text>uridine(38/39/40) in tRNA = pseudouridine(38/39/40) in tRNA</text>
        <dbReference type="Rhea" id="RHEA:22376"/>
        <dbReference type="Rhea" id="RHEA-COMP:10085"/>
        <dbReference type="Rhea" id="RHEA-COMP:10087"/>
        <dbReference type="ChEBI" id="CHEBI:65314"/>
        <dbReference type="ChEBI" id="CHEBI:65315"/>
        <dbReference type="EC" id="5.4.99.12"/>
    </reaction>
</comment>